<proteinExistence type="predicted"/>
<feature type="compositionally biased region" description="Basic and acidic residues" evidence="1">
    <location>
        <begin position="10"/>
        <end position="29"/>
    </location>
</feature>
<dbReference type="InterPro" id="IPR011009">
    <property type="entry name" value="Kinase-like_dom_sf"/>
</dbReference>
<gene>
    <name evidence="3" type="ORF">AMAG_17180</name>
</gene>
<evidence type="ECO:0000256" key="1">
    <source>
        <dbReference type="SAM" id="MobiDB-lite"/>
    </source>
</evidence>
<feature type="compositionally biased region" description="Low complexity" evidence="1">
    <location>
        <begin position="375"/>
        <end position="388"/>
    </location>
</feature>
<dbReference type="InterPro" id="IPR036936">
    <property type="entry name" value="CRIB_dom_sf"/>
</dbReference>
<feature type="compositionally biased region" description="Acidic residues" evidence="1">
    <location>
        <begin position="500"/>
        <end position="509"/>
    </location>
</feature>
<dbReference type="GO" id="GO:0035556">
    <property type="term" value="P:intracellular signal transduction"/>
    <property type="evidence" value="ECO:0007669"/>
    <property type="project" value="TreeGrafter"/>
</dbReference>
<feature type="compositionally biased region" description="Polar residues" evidence="1">
    <location>
        <begin position="193"/>
        <end position="214"/>
    </location>
</feature>
<organism evidence="3 4">
    <name type="scientific">Allomyces macrogynus (strain ATCC 38327)</name>
    <name type="common">Allomyces javanicus var. macrogynus</name>
    <dbReference type="NCBI Taxonomy" id="578462"/>
    <lineage>
        <taxon>Eukaryota</taxon>
        <taxon>Fungi</taxon>
        <taxon>Fungi incertae sedis</taxon>
        <taxon>Blastocladiomycota</taxon>
        <taxon>Blastocladiomycetes</taxon>
        <taxon>Blastocladiales</taxon>
        <taxon>Blastocladiaceae</taxon>
        <taxon>Allomyces</taxon>
    </lineage>
</organism>
<sequence length="826" mass="86491">MQSLLHMFKRGGDRDKEKDRDKDRDRGDRTGAANDEVAANEISGPTDVEQALHIEFDQDRHLFRGVPSEWQHAFPAAETVRTRGTLGPHLAPPLPDPATAAAAHDAASAARGRRRVPHHHASTSTSAAGIGDGAVVSAFSTAPNAARAASVPPPRSPLPSDLLHGTREDDRNAHSHTDAKHTSSADHIRSRAGSASSSMLHSRARTGSASSSILHATMSVPAASSRPSSPRPPLPIPPPLPASASAPVAPPRSPGHHRRSKSTESAPAPQMRSPPSARAHIAVESAPPADLTRDQILRYGDQRRTAHPAGSASPTPTPTTRSLRTTGDASIVPPPRMPRSSSTSRHGSIAQCSTSSGSGNSSVRPPPPRSPSPSPSMMMRRMPSLVSLQSDRDRSRRPSAASEHAPSIPDLPAGSAASMIVSPPPRVSSGSLTPPAALAAAIARRTAAAGSAKTSAPSSPALSCAAPPALPTDDRPASPEPVAAVAVAADADIGAADNEPPADEGGNEDLSDRGMSPVPFTLSRRMSKRYKDRKSKVMTMVPSRQSLLDTVNVLSAMAAAHPTDDDAPTLPDMPDHWRARLASIPDDGPVVPAPTIPLPDLPTASTADQESTRRESRWSGPTVIHPALLKFIEESERLDRERSSSAPQPERTPGSSSNDLTALIAAAAVTPESGLAQMLHDGSLAPHELEAIASLQVTPATLAVALDAFVESQDPASLFTDVTPYAEGNSGDVYVARDAVIQTTVAIKIIPRDADRSRDKVARLPLEIYLSPRVASPDLVAFIGAYLTPTDVWVVSEFMTPGCLADYLYDDDDAIGGGLYATGLPT</sequence>
<feature type="compositionally biased region" description="Basic residues" evidence="1">
    <location>
        <begin position="111"/>
        <end position="121"/>
    </location>
</feature>
<feature type="compositionally biased region" description="Basic and acidic residues" evidence="1">
    <location>
        <begin position="164"/>
        <end position="189"/>
    </location>
</feature>
<feature type="domain" description="Protein kinase" evidence="2">
    <location>
        <begin position="719"/>
        <end position="826"/>
    </location>
</feature>
<dbReference type="Gene3D" id="3.30.200.20">
    <property type="entry name" value="Phosphorylase Kinase, domain 1"/>
    <property type="match status" value="1"/>
</dbReference>
<feature type="compositionally biased region" description="Low complexity" evidence="1">
    <location>
        <begin position="219"/>
        <end position="228"/>
    </location>
</feature>
<reference evidence="3 4" key="1">
    <citation type="submission" date="2009-11" db="EMBL/GenBank/DDBJ databases">
        <title>Annotation of Allomyces macrogynus ATCC 38327.</title>
        <authorList>
            <consortium name="The Broad Institute Genome Sequencing Platform"/>
            <person name="Russ C."/>
            <person name="Cuomo C."/>
            <person name="Burger G."/>
            <person name="Gray M.W."/>
            <person name="Holland P.W.H."/>
            <person name="King N."/>
            <person name="Lang F.B.F."/>
            <person name="Roger A.J."/>
            <person name="Ruiz-Trillo I."/>
            <person name="Young S.K."/>
            <person name="Zeng Q."/>
            <person name="Gargeya S."/>
            <person name="Fitzgerald M."/>
            <person name="Haas B."/>
            <person name="Abouelleil A."/>
            <person name="Alvarado L."/>
            <person name="Arachchi H.M."/>
            <person name="Berlin A."/>
            <person name="Chapman S.B."/>
            <person name="Gearin G."/>
            <person name="Goldberg J."/>
            <person name="Griggs A."/>
            <person name="Gujja S."/>
            <person name="Hansen M."/>
            <person name="Heiman D."/>
            <person name="Howarth C."/>
            <person name="Larimer J."/>
            <person name="Lui A."/>
            <person name="MacDonald P.J.P."/>
            <person name="McCowen C."/>
            <person name="Montmayeur A."/>
            <person name="Murphy C."/>
            <person name="Neiman D."/>
            <person name="Pearson M."/>
            <person name="Priest M."/>
            <person name="Roberts A."/>
            <person name="Saif S."/>
            <person name="Shea T."/>
            <person name="Sisk P."/>
            <person name="Stolte C."/>
            <person name="Sykes S."/>
            <person name="Wortman J."/>
            <person name="Nusbaum C."/>
            <person name="Birren B."/>
        </authorList>
    </citation>
    <scope>NUCLEOTIDE SEQUENCE [LARGE SCALE GENOMIC DNA]</scope>
    <source>
        <strain evidence="3 4">ATCC 38327</strain>
    </source>
</reference>
<dbReference type="SUPFAM" id="SSF56112">
    <property type="entry name" value="Protein kinase-like (PK-like)"/>
    <property type="match status" value="1"/>
</dbReference>
<keyword evidence="4" id="KW-1185">Reference proteome</keyword>
<feature type="compositionally biased region" description="Basic and acidic residues" evidence="1">
    <location>
        <begin position="291"/>
        <end position="304"/>
    </location>
</feature>
<feature type="region of interest" description="Disordered" evidence="1">
    <location>
        <begin position="635"/>
        <end position="658"/>
    </location>
</feature>
<feature type="region of interest" description="Disordered" evidence="1">
    <location>
        <begin position="84"/>
        <end position="128"/>
    </location>
</feature>
<feature type="region of interest" description="Disordered" evidence="1">
    <location>
        <begin position="451"/>
        <end position="479"/>
    </location>
</feature>
<feature type="compositionally biased region" description="Low complexity" evidence="1">
    <location>
        <begin position="307"/>
        <end position="327"/>
    </location>
</feature>
<dbReference type="AlphaFoldDB" id="A0A0L0TEE1"/>
<dbReference type="GO" id="GO:0043408">
    <property type="term" value="P:regulation of MAPK cascade"/>
    <property type="evidence" value="ECO:0007669"/>
    <property type="project" value="TreeGrafter"/>
</dbReference>
<accession>A0A0L0TEE1</accession>
<feature type="compositionally biased region" description="Low complexity" evidence="1">
    <location>
        <begin position="97"/>
        <end position="110"/>
    </location>
</feature>
<dbReference type="STRING" id="578462.A0A0L0TEE1"/>
<name>A0A0L0TEE1_ALLM3</name>
<dbReference type="PANTHER" id="PTHR48015">
    <property type="entry name" value="SERINE/THREONINE-PROTEIN KINASE TAO"/>
    <property type="match status" value="1"/>
</dbReference>
<dbReference type="Pfam" id="PF00069">
    <property type="entry name" value="Pkinase"/>
    <property type="match status" value="1"/>
</dbReference>
<dbReference type="Pfam" id="PF00786">
    <property type="entry name" value="PBD"/>
    <property type="match status" value="1"/>
</dbReference>
<dbReference type="Proteomes" id="UP000054350">
    <property type="component" value="Unassembled WGS sequence"/>
</dbReference>
<feature type="region of interest" description="Disordered" evidence="1">
    <location>
        <begin position="493"/>
        <end position="519"/>
    </location>
</feature>
<protein>
    <recommendedName>
        <fullName evidence="2">Protein kinase domain-containing protein</fullName>
    </recommendedName>
</protein>
<dbReference type="VEuPathDB" id="FungiDB:AMAG_17180"/>
<dbReference type="PANTHER" id="PTHR48015:SF35">
    <property type="entry name" value="SERINE_THREONINE-PROTEIN KINASE PAK"/>
    <property type="match status" value="1"/>
</dbReference>
<feature type="region of interest" description="Disordered" evidence="1">
    <location>
        <begin position="1"/>
        <end position="49"/>
    </location>
</feature>
<feature type="region of interest" description="Disordered" evidence="1">
    <location>
        <begin position="582"/>
        <end position="619"/>
    </location>
</feature>
<feature type="compositionally biased region" description="Pro residues" evidence="1">
    <location>
        <begin position="229"/>
        <end position="241"/>
    </location>
</feature>
<dbReference type="PROSITE" id="PS50011">
    <property type="entry name" value="PROTEIN_KINASE_DOM"/>
    <property type="match status" value="1"/>
</dbReference>
<dbReference type="InterPro" id="IPR000719">
    <property type="entry name" value="Prot_kinase_dom"/>
</dbReference>
<dbReference type="InterPro" id="IPR000095">
    <property type="entry name" value="CRIB_dom"/>
</dbReference>
<feature type="compositionally biased region" description="Pro residues" evidence="1">
    <location>
        <begin position="591"/>
        <end position="600"/>
    </location>
</feature>
<evidence type="ECO:0000313" key="4">
    <source>
        <dbReference type="Proteomes" id="UP000054350"/>
    </source>
</evidence>
<dbReference type="InterPro" id="IPR050285">
    <property type="entry name" value="STE20_Ser/Thr_kinase"/>
</dbReference>
<evidence type="ECO:0000259" key="2">
    <source>
        <dbReference type="PROSITE" id="PS50011"/>
    </source>
</evidence>
<dbReference type="Gene3D" id="3.90.810.10">
    <property type="entry name" value="CRIB domain"/>
    <property type="match status" value="1"/>
</dbReference>
<evidence type="ECO:0000313" key="3">
    <source>
        <dbReference type="EMBL" id="KNE72949.1"/>
    </source>
</evidence>
<dbReference type="eggNOG" id="KOG0201">
    <property type="taxonomic scope" value="Eukaryota"/>
</dbReference>
<dbReference type="GO" id="GO:0004674">
    <property type="term" value="F:protein serine/threonine kinase activity"/>
    <property type="evidence" value="ECO:0007669"/>
    <property type="project" value="TreeGrafter"/>
</dbReference>
<dbReference type="EMBL" id="GG745386">
    <property type="protein sequence ID" value="KNE72949.1"/>
    <property type="molecule type" value="Genomic_DNA"/>
</dbReference>
<dbReference type="GO" id="GO:0005737">
    <property type="term" value="C:cytoplasm"/>
    <property type="evidence" value="ECO:0007669"/>
    <property type="project" value="TreeGrafter"/>
</dbReference>
<feature type="region of interest" description="Disordered" evidence="1">
    <location>
        <begin position="145"/>
        <end position="433"/>
    </location>
</feature>
<dbReference type="OMA" id="SEWQHAF"/>
<feature type="compositionally biased region" description="Pro residues" evidence="1">
    <location>
        <begin position="364"/>
        <end position="374"/>
    </location>
</feature>
<reference evidence="4" key="2">
    <citation type="submission" date="2009-11" db="EMBL/GenBank/DDBJ databases">
        <title>The Genome Sequence of Allomyces macrogynus strain ATCC 38327.</title>
        <authorList>
            <consortium name="The Broad Institute Genome Sequencing Platform"/>
            <person name="Russ C."/>
            <person name="Cuomo C."/>
            <person name="Shea T."/>
            <person name="Young S.K."/>
            <person name="Zeng Q."/>
            <person name="Koehrsen M."/>
            <person name="Haas B."/>
            <person name="Borodovsky M."/>
            <person name="Guigo R."/>
            <person name="Alvarado L."/>
            <person name="Berlin A."/>
            <person name="Borenstein D."/>
            <person name="Chen Z."/>
            <person name="Engels R."/>
            <person name="Freedman E."/>
            <person name="Gellesch M."/>
            <person name="Goldberg J."/>
            <person name="Griggs A."/>
            <person name="Gujja S."/>
            <person name="Heiman D."/>
            <person name="Hepburn T."/>
            <person name="Howarth C."/>
            <person name="Jen D."/>
            <person name="Larson L."/>
            <person name="Lewis B."/>
            <person name="Mehta T."/>
            <person name="Park D."/>
            <person name="Pearson M."/>
            <person name="Roberts A."/>
            <person name="Saif S."/>
            <person name="Shenoy N."/>
            <person name="Sisk P."/>
            <person name="Stolte C."/>
            <person name="Sykes S."/>
            <person name="Walk T."/>
            <person name="White J."/>
            <person name="Yandava C."/>
            <person name="Burger G."/>
            <person name="Gray M.W."/>
            <person name="Holland P.W.H."/>
            <person name="King N."/>
            <person name="Lang F.B.F."/>
            <person name="Roger A.J."/>
            <person name="Ruiz-Trillo I."/>
            <person name="Lander E."/>
            <person name="Nusbaum C."/>
        </authorList>
    </citation>
    <scope>NUCLEOTIDE SEQUENCE [LARGE SCALE GENOMIC DNA]</scope>
    <source>
        <strain evidence="4">ATCC 38327</strain>
    </source>
</reference>
<dbReference type="GO" id="GO:0005524">
    <property type="term" value="F:ATP binding"/>
    <property type="evidence" value="ECO:0007669"/>
    <property type="project" value="InterPro"/>
</dbReference>
<feature type="compositionally biased region" description="Low complexity" evidence="1">
    <location>
        <begin position="451"/>
        <end position="467"/>
    </location>
</feature>